<dbReference type="EnsemblMetazoa" id="AGAP001444-RA">
    <property type="protein sequence ID" value="AGAP001444-PA"/>
    <property type="gene ID" value="AGAP001444"/>
</dbReference>
<dbReference type="InterPro" id="IPR010635">
    <property type="entry name" value="Heparan_SO4-6-sulfoTrfase"/>
</dbReference>
<evidence type="ECO:0000256" key="4">
    <source>
        <dbReference type="ARBA" id="ARBA00022692"/>
    </source>
</evidence>
<evidence type="ECO:0000256" key="3">
    <source>
        <dbReference type="ARBA" id="ARBA00022679"/>
    </source>
</evidence>
<reference evidence="10" key="4">
    <citation type="journal article" date="2007" name="Genome Biol.">
        <title>Update of the Anopheles gambiae PEST genome assembly.</title>
        <authorList>
            <person name="Sharakhova M.V."/>
            <person name="Hammond M.P."/>
            <person name="Lobo N.F."/>
            <person name="Krzywinski J."/>
            <person name="Unger M.F."/>
            <person name="Hillenmeyer M.E."/>
            <person name="Bruggner R.V."/>
            <person name="Birney E."/>
            <person name="Collins F.H."/>
        </authorList>
    </citation>
    <scope>NUCLEOTIDE SEQUENCE</scope>
    <source>
        <strain evidence="10">PEST</strain>
    </source>
</reference>
<dbReference type="VEuPathDB" id="VectorBase:AGAMI1_001678"/>
<evidence type="ECO:0000256" key="7">
    <source>
        <dbReference type="ARBA" id="ARBA00023136"/>
    </source>
</evidence>
<keyword evidence="12" id="KW-1185">Reference proteome</keyword>
<comment type="similarity">
    <text evidence="2 9">Belongs to the sulfotransferase 6 family.</text>
</comment>
<comment type="subcellular location">
    <subcellularLocation>
        <location evidence="1 9">Membrane</location>
        <topology evidence="1 9">Single-pass type II membrane protein</topology>
    </subcellularLocation>
</comment>
<dbReference type="Gene3D" id="3.40.50.300">
    <property type="entry name" value="P-loop containing nucleotide triphosphate hydrolases"/>
    <property type="match status" value="2"/>
</dbReference>
<reference evidence="10 12" key="1">
    <citation type="journal article" date="2002" name="Science">
        <title>The genome sequence of the malaria mosquito Anopheles gambiae.</title>
        <authorList>
            <person name="Holt R.A."/>
            <person name="Subramanian G.M."/>
            <person name="Halpern A."/>
            <person name="Sutton G.G."/>
            <person name="Charlab R."/>
            <person name="Nusskern D.R."/>
            <person name="Wincker P."/>
            <person name="Clark A.G."/>
            <person name="Ribeiro J.M."/>
            <person name="Wides R."/>
            <person name="Salzberg S.L."/>
            <person name="Loftus B."/>
            <person name="Yandell M."/>
            <person name="Majoros W.H."/>
            <person name="Rusch D.B."/>
            <person name="Lai Z."/>
            <person name="Kraft C.L."/>
            <person name="Abril J.F."/>
            <person name="Anthouard V."/>
            <person name="Arensburger P."/>
            <person name="Atkinson P.W."/>
            <person name="Baden H."/>
            <person name="de Berardinis V."/>
            <person name="Baldwin D."/>
            <person name="Benes V."/>
            <person name="Biedler J."/>
            <person name="Blass C."/>
            <person name="Bolanos R."/>
            <person name="Boscus D."/>
            <person name="Barnstead M."/>
            <person name="Cai S."/>
            <person name="Center A."/>
            <person name="Chaturverdi K."/>
            <person name="Christophides G.K."/>
            <person name="Chrystal M.A."/>
            <person name="Clamp M."/>
            <person name="Cravchik A."/>
            <person name="Curwen V."/>
            <person name="Dana A."/>
            <person name="Delcher A."/>
            <person name="Dew I."/>
            <person name="Evans C.A."/>
            <person name="Flanigan M."/>
            <person name="Grundschober-Freimoser A."/>
            <person name="Friedli L."/>
            <person name="Gu Z."/>
            <person name="Guan P."/>
            <person name="Guigo R."/>
            <person name="Hillenmeyer M.E."/>
            <person name="Hladun S.L."/>
            <person name="Hogan J.R."/>
            <person name="Hong Y.S."/>
            <person name="Hoover J."/>
            <person name="Jaillon O."/>
            <person name="Ke Z."/>
            <person name="Kodira C."/>
            <person name="Kokoza E."/>
            <person name="Koutsos A."/>
            <person name="Letunic I."/>
            <person name="Levitsky A."/>
            <person name="Liang Y."/>
            <person name="Lin J.J."/>
            <person name="Lobo N.F."/>
            <person name="Lopez J.R."/>
            <person name="Malek J.A."/>
            <person name="McIntosh T.C."/>
            <person name="Meister S."/>
            <person name="Miller J."/>
            <person name="Mobarry C."/>
            <person name="Mongin E."/>
            <person name="Murphy S.D."/>
            <person name="O'Brochta D.A."/>
            <person name="Pfannkoch C."/>
            <person name="Qi R."/>
            <person name="Regier M.A."/>
            <person name="Remington K."/>
            <person name="Shao H."/>
            <person name="Sharakhova M.V."/>
            <person name="Sitter C.D."/>
            <person name="Shetty J."/>
            <person name="Smith T.J."/>
            <person name="Strong R."/>
            <person name="Sun J."/>
            <person name="Thomasova D."/>
            <person name="Ton L.Q."/>
            <person name="Topalis P."/>
            <person name="Tu Z."/>
            <person name="Unger M.F."/>
            <person name="Walenz B."/>
            <person name="Wang A."/>
            <person name="Wang J."/>
            <person name="Wang M."/>
            <person name="Wang X."/>
            <person name="Woodford K.J."/>
            <person name="Wortman J.R."/>
            <person name="Wu M."/>
            <person name="Yao A."/>
            <person name="Zdobnov E.M."/>
            <person name="Zhang H."/>
            <person name="Zhao Q."/>
            <person name="Zhao S."/>
            <person name="Zhu S.C."/>
            <person name="Zhimulev I."/>
            <person name="Coluzzi M."/>
            <person name="della Torre A."/>
            <person name="Roth C.W."/>
            <person name="Louis C."/>
            <person name="Kalush F."/>
            <person name="Mural R.J."/>
            <person name="Myers E.W."/>
            <person name="Adams M.D."/>
            <person name="Smith H.O."/>
            <person name="Broder S."/>
            <person name="Gardner M.J."/>
            <person name="Fraser C.M."/>
            <person name="Birney E."/>
            <person name="Bork P."/>
            <person name="Brey P.T."/>
            <person name="Venter J.C."/>
            <person name="Weissenbach J."/>
            <person name="Kafatos F.C."/>
            <person name="Collins F.H."/>
            <person name="Hoffman S.L."/>
        </authorList>
    </citation>
    <scope>NUCLEOTIDE SEQUENCE [LARGE SCALE GENOMIC DNA]</scope>
    <source>
        <strain evidence="10 12">PEST</strain>
    </source>
</reference>
<dbReference type="InterPro" id="IPR027417">
    <property type="entry name" value="P-loop_NTPase"/>
</dbReference>
<dbReference type="HOGENOM" id="CLU_027877_0_0_1"/>
<dbReference type="GO" id="GO:0015012">
    <property type="term" value="P:heparan sulfate proteoglycan biosynthetic process"/>
    <property type="evidence" value="ECO:0000318"/>
    <property type="project" value="GO_Central"/>
</dbReference>
<accession>Q7PXK2</accession>
<comment type="function">
    <text evidence="9">6-O-sulfation enzyme which catalyzes the transfer of sulfate from 3'-phosphoadenosine 5'-phosphosulfate (PAPS) to position 6 of the N-sulfoglucosamine residue (GlcNS) of heparan sulfate.</text>
</comment>
<dbReference type="GO" id="GO:0017095">
    <property type="term" value="F:heparan sulfate 6-sulfotransferase activity"/>
    <property type="evidence" value="ECO:0000318"/>
    <property type="project" value="GO_Central"/>
</dbReference>
<evidence type="ECO:0000313" key="12">
    <source>
        <dbReference type="Proteomes" id="UP000007062"/>
    </source>
</evidence>
<dbReference type="Pfam" id="PF03567">
    <property type="entry name" value="Sulfotransfer_2"/>
    <property type="match status" value="1"/>
</dbReference>
<dbReference type="AlphaFoldDB" id="Q7PXK2"/>
<evidence type="ECO:0000256" key="2">
    <source>
        <dbReference type="ARBA" id="ARBA00010109"/>
    </source>
</evidence>
<dbReference type="EC" id="2.8.2.-" evidence="9"/>
<feature type="transmembrane region" description="Helical" evidence="9">
    <location>
        <begin position="46"/>
        <end position="65"/>
    </location>
</feature>
<dbReference type="SUPFAM" id="SSF52540">
    <property type="entry name" value="P-loop containing nucleoside triphosphate hydrolases"/>
    <property type="match status" value="1"/>
</dbReference>
<reference evidence="11" key="6">
    <citation type="submission" date="2021-01" db="UniProtKB">
        <authorList>
            <consortium name="EnsemblMetazoa"/>
        </authorList>
    </citation>
    <scope>IDENTIFICATION</scope>
    <source>
        <strain evidence="11">PEST</strain>
    </source>
</reference>
<dbReference type="GO" id="GO:0016020">
    <property type="term" value="C:membrane"/>
    <property type="evidence" value="ECO:0007669"/>
    <property type="project" value="UniProtKB-SubCell"/>
</dbReference>
<dbReference type="PANTHER" id="PTHR12812:SF0">
    <property type="entry name" value="HEPARAN-SULFATE 6-O-SULFOTRANSFERASE"/>
    <property type="match status" value="1"/>
</dbReference>
<keyword evidence="8" id="KW-0325">Glycoprotein</keyword>
<reference evidence="10 11" key="3">
    <citation type="journal article" date="2004" name="Trends Parasitol.">
        <title>The Anopheles gambiae genome: an update.</title>
        <authorList>
            <person name="Mongin E."/>
            <person name="Louis C."/>
            <person name="Holt R.A."/>
            <person name="Birney E."/>
            <person name="Collins F.H."/>
        </authorList>
    </citation>
    <scope>NUCLEOTIDE SEQUENCE</scope>
    <source>
        <strain evidence="10 11">PEST</strain>
    </source>
</reference>
<keyword evidence="3 9" id="KW-0808">Transferase</keyword>
<keyword evidence="4 9" id="KW-0812">Transmembrane</keyword>
<gene>
    <name evidence="10" type="ORF">AgaP_AGAP001444</name>
</gene>
<dbReference type="EMBL" id="AAAB01008987">
    <property type="protein sequence ID" value="EAA01731.5"/>
    <property type="molecule type" value="Genomic_DNA"/>
</dbReference>
<proteinExistence type="inferred from homology"/>
<keyword evidence="7 9" id="KW-0472">Membrane</keyword>
<dbReference type="InterPro" id="IPR005331">
    <property type="entry name" value="Sulfotransferase"/>
</dbReference>
<evidence type="ECO:0000256" key="8">
    <source>
        <dbReference type="ARBA" id="ARBA00023180"/>
    </source>
</evidence>
<evidence type="ECO:0000256" key="5">
    <source>
        <dbReference type="ARBA" id="ARBA00022968"/>
    </source>
</evidence>
<dbReference type="eggNOG" id="KOG3955">
    <property type="taxonomic scope" value="Eukaryota"/>
</dbReference>
<evidence type="ECO:0000256" key="1">
    <source>
        <dbReference type="ARBA" id="ARBA00004606"/>
    </source>
</evidence>
<dbReference type="VEuPathDB" id="VectorBase:AGAP001444"/>
<evidence type="ECO:0000313" key="10">
    <source>
        <dbReference type="EMBL" id="EAA01731.5"/>
    </source>
</evidence>
<organism evidence="10">
    <name type="scientific">Anopheles gambiae</name>
    <name type="common">African malaria mosquito</name>
    <dbReference type="NCBI Taxonomy" id="7165"/>
    <lineage>
        <taxon>Eukaryota</taxon>
        <taxon>Metazoa</taxon>
        <taxon>Ecdysozoa</taxon>
        <taxon>Arthropoda</taxon>
        <taxon>Hexapoda</taxon>
        <taxon>Insecta</taxon>
        <taxon>Pterygota</taxon>
        <taxon>Neoptera</taxon>
        <taxon>Endopterygota</taxon>
        <taxon>Diptera</taxon>
        <taxon>Nematocera</taxon>
        <taxon>Culicoidea</taxon>
        <taxon>Culicidae</taxon>
        <taxon>Anophelinae</taxon>
        <taxon>Anopheles</taxon>
    </lineage>
</organism>
<protein>
    <recommendedName>
        <fullName evidence="9">Heparan-sulfate 6-O-sulfotransferase</fullName>
        <ecNumber evidence="9">2.8.2.-</ecNumber>
    </recommendedName>
</protein>
<dbReference type="PANTHER" id="PTHR12812">
    <property type="entry name" value="HEPARAN SULFATE 6-O-SULFOTRANSFERASE 3"/>
    <property type="match status" value="1"/>
</dbReference>
<sequence length="522" mass="59645">MKKVMIPSLDMKKSISVKVDSDLTLLLSSGVYEIKKMEPRWRLRRPIIVVCLFLAIAGIIGFGYYCPDQVCALSRREVTSSVGLAGGGMASGSSGGGGLTELTAGYEHDNLGKPVQQNLLANPGLSYEEVLNDDFQFDMNAHDVMVFLHIQKTGGTSFGKHLVRDLDLKRPCTCQRKKKRCYCFRPHRNENWLFSRYSTGWKCGLHADWTELTGCVDQELDKNEGETAKRRYFYITLLREPIARYLSEFRHVQRGATWKNARHWCLGRHATPDELPPCYNGANWNGVALDEFAGCESNLAANRQTRMLADLALVGCYNKTYMPTAERDRIMLASAKRNLAAMSYFGLTEYQKISQYIFEETFNLRFAIPFEQHNTTVSTVTMNSLTPAQRARIDQLNALDLELYAFAKKLMFQRRSRSTIFEETFNLRFAIPFEQHNTTVSTVTMNSLTPAQRARIDQLNALDLELYAFAKKLMFQRFERLKAKDNDFEVRFAHLGNLGVRNGVTEFNWDSNIDDMPSNEHH</sequence>
<evidence type="ECO:0000256" key="6">
    <source>
        <dbReference type="ARBA" id="ARBA00022989"/>
    </source>
</evidence>
<reference evidence="10" key="5">
    <citation type="submission" date="2011-05" db="EMBL/GenBank/DDBJ databases">
        <authorList>
            <consortium name="VectorBase"/>
        </authorList>
    </citation>
    <scope>NUCLEOTIDE SEQUENCE</scope>
    <source>
        <strain evidence="10">PEST</strain>
    </source>
</reference>
<keyword evidence="6 9" id="KW-1133">Transmembrane helix</keyword>
<dbReference type="OMA" id="YNDIPQQ"/>
<evidence type="ECO:0000256" key="9">
    <source>
        <dbReference type="RuleBase" id="RU364122"/>
    </source>
</evidence>
<comment type="catalytic activity">
    <reaction evidence="9">
        <text>alpha-D-glucosaminyl-[heparan sulfate](n) + 3'-phosphoadenylyl sulfate = 6-sulfo-alpha-D-glucosaminyl-[heparan sulfate](n) + adenosine 3',5'-bisphosphate + H(+)</text>
        <dbReference type="Rhea" id="RHEA:56604"/>
        <dbReference type="Rhea" id="RHEA-COMP:9830"/>
        <dbReference type="Rhea" id="RHEA-COMP:14621"/>
        <dbReference type="ChEBI" id="CHEBI:15378"/>
        <dbReference type="ChEBI" id="CHEBI:58339"/>
        <dbReference type="ChEBI" id="CHEBI:58343"/>
        <dbReference type="ChEBI" id="CHEBI:58388"/>
        <dbReference type="ChEBI" id="CHEBI:140604"/>
    </reaction>
</comment>
<evidence type="ECO:0000313" key="11">
    <source>
        <dbReference type="EnsemblMetazoa" id="AGAP001444-PA"/>
    </source>
</evidence>
<dbReference type="STRING" id="7165.Q7PXK2"/>
<name>Q7PXK2_ANOGA</name>
<dbReference type="PaxDb" id="7165-AGAP001444-PA"/>
<reference evidence="10" key="2">
    <citation type="submission" date="2002-03" db="EMBL/GenBank/DDBJ databases">
        <authorList>
            <consortium name="The Anopheles Genome Sequencing Consortium"/>
        </authorList>
    </citation>
    <scope>NUCLEOTIDE SEQUENCE</scope>
    <source>
        <strain evidence="10">PEST</strain>
    </source>
</reference>
<dbReference type="FunFam" id="3.40.50.300:FF:000347">
    <property type="entry name" value="Heparan-sulfate 6-O-sulfotransferase"/>
    <property type="match status" value="1"/>
</dbReference>
<dbReference type="Proteomes" id="UP000007062">
    <property type="component" value="Chromosome 2R"/>
</dbReference>
<keyword evidence="5 9" id="KW-0735">Signal-anchor</keyword>